<dbReference type="SUPFAM" id="SSF52467">
    <property type="entry name" value="DHS-like NAD/FAD-binding domain"/>
    <property type="match status" value="1"/>
</dbReference>
<accession>A0A133PJJ9</accession>
<feature type="binding site" evidence="2">
    <location>
        <begin position="234"/>
        <end position="235"/>
    </location>
    <ligand>
        <name>FAD</name>
        <dbReference type="ChEBI" id="CHEBI:57692"/>
    </ligand>
</feature>
<comment type="similarity">
    <text evidence="1">Belongs to the ETF alpha-subunit/FixB family.</text>
</comment>
<dbReference type="PATRIC" id="fig|54005.3.peg.1681"/>
<dbReference type="Gene3D" id="3.40.50.1220">
    <property type="entry name" value="TPP-binding domain"/>
    <property type="match status" value="1"/>
</dbReference>
<feature type="binding site" evidence="2">
    <location>
        <begin position="248"/>
        <end position="252"/>
    </location>
    <ligand>
        <name>FAD</name>
        <dbReference type="ChEBI" id="CHEBI:57692"/>
    </ligand>
</feature>
<dbReference type="InterPro" id="IPR029035">
    <property type="entry name" value="DHS-like_NAD/FAD-binding_dom"/>
</dbReference>
<dbReference type="Pfam" id="PF00766">
    <property type="entry name" value="ETF_alpha"/>
    <property type="match status" value="1"/>
</dbReference>
<dbReference type="GO" id="GO:0009055">
    <property type="term" value="F:electron transfer activity"/>
    <property type="evidence" value="ECO:0007669"/>
    <property type="project" value="InterPro"/>
</dbReference>
<evidence type="ECO:0000259" key="3">
    <source>
        <dbReference type="SMART" id="SM00893"/>
    </source>
</evidence>
<evidence type="ECO:0000256" key="2">
    <source>
        <dbReference type="PIRSR" id="PIRSR000089-1"/>
    </source>
</evidence>
<dbReference type="GO" id="GO:0050660">
    <property type="term" value="F:flavin adenine dinucleotide binding"/>
    <property type="evidence" value="ECO:0007669"/>
    <property type="project" value="InterPro"/>
</dbReference>
<reference evidence="4 5" key="1">
    <citation type="submission" date="2016-01" db="EMBL/GenBank/DDBJ databases">
        <authorList>
            <person name="Oliw E.H."/>
        </authorList>
    </citation>
    <scope>NUCLEOTIDE SEQUENCE [LARGE SCALE GENOMIC DNA]</scope>
    <source>
        <strain evidence="4 5">CMW7756A</strain>
    </source>
</reference>
<feature type="binding site" evidence="2">
    <location>
        <begin position="265"/>
        <end position="272"/>
    </location>
    <ligand>
        <name>FAD</name>
        <dbReference type="ChEBI" id="CHEBI:57692"/>
    </ligand>
</feature>
<dbReference type="EMBL" id="LRQE01000041">
    <property type="protein sequence ID" value="KXA28724.1"/>
    <property type="molecule type" value="Genomic_DNA"/>
</dbReference>
<gene>
    <name evidence="4" type="ORF">HMPREF3229_01720</name>
</gene>
<evidence type="ECO:0000313" key="5">
    <source>
        <dbReference type="Proteomes" id="UP000070174"/>
    </source>
</evidence>
<dbReference type="Gene3D" id="3.40.50.620">
    <property type="entry name" value="HUPs"/>
    <property type="match status" value="1"/>
</dbReference>
<sequence length="323" mass="34290">MKNILTYIEIKDGAPIKLSLESLSKASELAKEKGGKSLALIAFELADGELAKIKAAGAEEIVLVKREAYNMEDFANIIVEVSKKYDCEDIFIPGTLDGKDLAPYAAASLDTVSITNVMDIKFEGEDVIYVTPSYGATVLTESKIEKAPRIAVVRAGSFDKKDDLNGAGNLVEENIDEVKDLKAVIKDIVTSNEGLINLEDAPIIVTCGRGASSDEIFPLVKELADVFGAPISGTRPVIDDGVLPKASQIGQSGKIVAPALYIGCGVSGAVQHVSGIENSNFIVAINKDEDAPIFNIADIGIVGDCKQVLPLLIEEVKKIKANA</sequence>
<dbReference type="PIRSF" id="PIRSF000089">
    <property type="entry name" value="Electra_flavoP_a"/>
    <property type="match status" value="1"/>
</dbReference>
<evidence type="ECO:0000256" key="1">
    <source>
        <dbReference type="ARBA" id="ARBA00005817"/>
    </source>
</evidence>
<feature type="domain" description="Electron transfer flavoprotein alpha/beta-subunit N-terminal" evidence="3">
    <location>
        <begin position="4"/>
        <end position="189"/>
    </location>
</feature>
<feature type="binding site" evidence="2">
    <location>
        <position position="209"/>
    </location>
    <ligand>
        <name>FAD</name>
        <dbReference type="ChEBI" id="CHEBI:57692"/>
    </ligand>
</feature>
<proteinExistence type="inferred from homology"/>
<comment type="caution">
    <text evidence="4">The sequence shown here is derived from an EMBL/GenBank/DDBJ whole genome shotgun (WGS) entry which is preliminary data.</text>
</comment>
<evidence type="ECO:0000313" key="4">
    <source>
        <dbReference type="EMBL" id="KXA28724.1"/>
    </source>
</evidence>
<dbReference type="PANTHER" id="PTHR43153:SF1">
    <property type="entry name" value="ELECTRON TRANSFER FLAVOPROTEIN SUBUNIT ALPHA, MITOCHONDRIAL"/>
    <property type="match status" value="1"/>
</dbReference>
<keyword evidence="2" id="KW-0285">Flavoprotein</keyword>
<keyword evidence="2" id="KW-0274">FAD</keyword>
<dbReference type="GO" id="GO:0033539">
    <property type="term" value="P:fatty acid beta-oxidation using acyl-CoA dehydrogenase"/>
    <property type="evidence" value="ECO:0007669"/>
    <property type="project" value="TreeGrafter"/>
</dbReference>
<dbReference type="InterPro" id="IPR014731">
    <property type="entry name" value="ETF_asu_C"/>
</dbReference>
<dbReference type="PANTHER" id="PTHR43153">
    <property type="entry name" value="ELECTRON TRANSFER FLAVOPROTEIN ALPHA"/>
    <property type="match status" value="1"/>
</dbReference>
<dbReference type="SUPFAM" id="SSF52402">
    <property type="entry name" value="Adenine nucleotide alpha hydrolases-like"/>
    <property type="match status" value="1"/>
</dbReference>
<dbReference type="InterPro" id="IPR014730">
    <property type="entry name" value="ETF_a/b_N"/>
</dbReference>
<dbReference type="Pfam" id="PF01012">
    <property type="entry name" value="ETF"/>
    <property type="match status" value="1"/>
</dbReference>
<protein>
    <submittedName>
        <fullName evidence="4">Electron transfer flavoprotein FAD-binding domain protein</fullName>
    </submittedName>
</protein>
<dbReference type="SMART" id="SM00893">
    <property type="entry name" value="ETF"/>
    <property type="match status" value="1"/>
</dbReference>
<name>A0A133PJJ9_9FIRM</name>
<dbReference type="AlphaFoldDB" id="A0A133PJJ9"/>
<dbReference type="InterPro" id="IPR001308">
    <property type="entry name" value="ETF_a/FixB"/>
</dbReference>
<dbReference type="RefSeq" id="WP_060800681.1">
    <property type="nucleotide sequence ID" value="NZ_KQ957105.1"/>
</dbReference>
<comment type="cofactor">
    <cofactor evidence="2">
        <name>FAD</name>
        <dbReference type="ChEBI" id="CHEBI:57692"/>
    </cofactor>
    <text evidence="2">Binds 1 FAD per dimer.</text>
</comment>
<dbReference type="InterPro" id="IPR014729">
    <property type="entry name" value="Rossmann-like_a/b/a_fold"/>
</dbReference>
<organism evidence="4">
    <name type="scientific">Peptoniphilus harei</name>
    <dbReference type="NCBI Taxonomy" id="54005"/>
    <lineage>
        <taxon>Bacteria</taxon>
        <taxon>Bacillati</taxon>
        <taxon>Bacillota</taxon>
        <taxon>Tissierellia</taxon>
        <taxon>Tissierellales</taxon>
        <taxon>Peptoniphilaceae</taxon>
        <taxon>Peptoniphilus</taxon>
    </lineage>
</organism>
<dbReference type="Proteomes" id="UP000070174">
    <property type="component" value="Unassembled WGS sequence"/>
</dbReference>
<feature type="binding site" evidence="2">
    <location>
        <position position="286"/>
    </location>
    <ligand>
        <name>FAD</name>
        <dbReference type="ChEBI" id="CHEBI:57692"/>
    </ligand>
</feature>